<dbReference type="EMBL" id="VUJU01002425">
    <property type="protein sequence ID" value="KAF0761346.1"/>
    <property type="molecule type" value="Genomic_DNA"/>
</dbReference>
<keyword evidence="1" id="KW-0548">Nucleotidyltransferase</keyword>
<protein>
    <submittedName>
        <fullName evidence="1">LINE-1 reverse transcriptase</fullName>
    </submittedName>
</protein>
<keyword evidence="1" id="KW-0695">RNA-directed DNA polymerase</keyword>
<evidence type="ECO:0000313" key="1">
    <source>
        <dbReference type="EMBL" id="KAF0761346.1"/>
    </source>
</evidence>
<comment type="caution">
    <text evidence="1">The sequence shown here is derived from an EMBL/GenBank/DDBJ whole genome shotgun (WGS) entry which is preliminary data.</text>
</comment>
<organism evidence="1 2">
    <name type="scientific">Aphis craccivora</name>
    <name type="common">Cowpea aphid</name>
    <dbReference type="NCBI Taxonomy" id="307492"/>
    <lineage>
        <taxon>Eukaryota</taxon>
        <taxon>Metazoa</taxon>
        <taxon>Ecdysozoa</taxon>
        <taxon>Arthropoda</taxon>
        <taxon>Hexapoda</taxon>
        <taxon>Insecta</taxon>
        <taxon>Pterygota</taxon>
        <taxon>Neoptera</taxon>
        <taxon>Paraneoptera</taxon>
        <taxon>Hemiptera</taxon>
        <taxon>Sternorrhyncha</taxon>
        <taxon>Aphidomorpha</taxon>
        <taxon>Aphidoidea</taxon>
        <taxon>Aphididae</taxon>
        <taxon>Aphidini</taxon>
        <taxon>Aphis</taxon>
        <taxon>Aphis</taxon>
    </lineage>
</organism>
<sequence length="78" mass="9213">MQDTNKGSYKDLKELCHDREACRAATNKSTDYFLYKIFCITNISYVLPKLIKFEELFSVDKIINYDKLSSNRNDEIYS</sequence>
<gene>
    <name evidence="1" type="ORF">FWK35_00010404</name>
</gene>
<accession>A0A6G0YTW3</accession>
<dbReference type="Proteomes" id="UP000478052">
    <property type="component" value="Unassembled WGS sequence"/>
</dbReference>
<name>A0A6G0YTW3_APHCR</name>
<keyword evidence="2" id="KW-1185">Reference proteome</keyword>
<keyword evidence="1" id="KW-0808">Transferase</keyword>
<dbReference type="GO" id="GO:0003964">
    <property type="term" value="F:RNA-directed DNA polymerase activity"/>
    <property type="evidence" value="ECO:0007669"/>
    <property type="project" value="UniProtKB-KW"/>
</dbReference>
<proteinExistence type="predicted"/>
<evidence type="ECO:0000313" key="2">
    <source>
        <dbReference type="Proteomes" id="UP000478052"/>
    </source>
</evidence>
<reference evidence="1 2" key="1">
    <citation type="submission" date="2019-08" db="EMBL/GenBank/DDBJ databases">
        <title>Whole genome of Aphis craccivora.</title>
        <authorList>
            <person name="Voronova N.V."/>
            <person name="Shulinski R.S."/>
            <person name="Bandarenka Y.V."/>
            <person name="Zhorov D.G."/>
            <person name="Warner D."/>
        </authorList>
    </citation>
    <scope>NUCLEOTIDE SEQUENCE [LARGE SCALE GENOMIC DNA]</scope>
    <source>
        <strain evidence="1">180601</strain>
        <tissue evidence="1">Whole Body</tissue>
    </source>
</reference>
<dbReference type="AlphaFoldDB" id="A0A6G0YTW3"/>